<name>A0A9W9NHN9_9EURO</name>
<dbReference type="GeneID" id="83205804"/>
<gene>
    <name evidence="1" type="ORF">N7468_009205</name>
</gene>
<dbReference type="Proteomes" id="UP001150941">
    <property type="component" value="Unassembled WGS sequence"/>
</dbReference>
<reference evidence="1" key="1">
    <citation type="submission" date="2022-11" db="EMBL/GenBank/DDBJ databases">
        <authorList>
            <person name="Petersen C."/>
        </authorList>
    </citation>
    <scope>NUCLEOTIDE SEQUENCE</scope>
    <source>
        <strain evidence="1">IBT 19713</strain>
    </source>
</reference>
<sequence>MPEAMIDKTTTIVLTRPMIMVLNWKQQLPQFGRAEYDASVSNKEVYQPYICLLIAGLEALASVDKGYNDAILRN</sequence>
<comment type="caution">
    <text evidence="1">The sequence shown here is derived from an EMBL/GenBank/DDBJ whole genome shotgun (WGS) entry which is preliminary data.</text>
</comment>
<evidence type="ECO:0000313" key="2">
    <source>
        <dbReference type="Proteomes" id="UP001150941"/>
    </source>
</evidence>
<dbReference type="EMBL" id="JAPQKS010000007">
    <property type="protein sequence ID" value="KAJ5220001.1"/>
    <property type="molecule type" value="Genomic_DNA"/>
</dbReference>
<reference evidence="1" key="2">
    <citation type="journal article" date="2023" name="IMA Fungus">
        <title>Comparative genomic study of the Penicillium genus elucidates a diverse pangenome and 15 lateral gene transfer events.</title>
        <authorList>
            <person name="Petersen C."/>
            <person name="Sorensen T."/>
            <person name="Nielsen M.R."/>
            <person name="Sondergaard T.E."/>
            <person name="Sorensen J.L."/>
            <person name="Fitzpatrick D.A."/>
            <person name="Frisvad J.C."/>
            <person name="Nielsen K.L."/>
        </authorList>
    </citation>
    <scope>NUCLEOTIDE SEQUENCE</scope>
    <source>
        <strain evidence="1">IBT 19713</strain>
    </source>
</reference>
<dbReference type="AlphaFoldDB" id="A0A9W9NHN9"/>
<protein>
    <submittedName>
        <fullName evidence="1">Uncharacterized protein</fullName>
    </submittedName>
</protein>
<organism evidence="1 2">
    <name type="scientific">Penicillium chermesinum</name>
    <dbReference type="NCBI Taxonomy" id="63820"/>
    <lineage>
        <taxon>Eukaryota</taxon>
        <taxon>Fungi</taxon>
        <taxon>Dikarya</taxon>
        <taxon>Ascomycota</taxon>
        <taxon>Pezizomycotina</taxon>
        <taxon>Eurotiomycetes</taxon>
        <taxon>Eurotiomycetidae</taxon>
        <taxon>Eurotiales</taxon>
        <taxon>Aspergillaceae</taxon>
        <taxon>Penicillium</taxon>
    </lineage>
</organism>
<accession>A0A9W9NHN9</accession>
<dbReference type="RefSeq" id="XP_058326831.1">
    <property type="nucleotide sequence ID" value="XM_058478501.1"/>
</dbReference>
<keyword evidence="2" id="KW-1185">Reference proteome</keyword>
<proteinExistence type="predicted"/>
<evidence type="ECO:0000313" key="1">
    <source>
        <dbReference type="EMBL" id="KAJ5220001.1"/>
    </source>
</evidence>